<accession>A0A386ZJC2</accession>
<keyword evidence="1" id="KW-1133">Transmembrane helix</keyword>
<dbReference type="RefSeq" id="WP_120742378.1">
    <property type="nucleotide sequence ID" value="NZ_CP032568.1"/>
</dbReference>
<dbReference type="Proteomes" id="UP000267164">
    <property type="component" value="Chromosome"/>
</dbReference>
<evidence type="ECO:0000313" key="2">
    <source>
        <dbReference type="EMBL" id="AYF77677.1"/>
    </source>
</evidence>
<gene>
    <name evidence="2" type="ORF">D7D52_32010</name>
</gene>
<dbReference type="KEGG" id="nyu:D7D52_32010"/>
<dbReference type="EMBL" id="CP032568">
    <property type="protein sequence ID" value="AYF77677.1"/>
    <property type="molecule type" value="Genomic_DNA"/>
</dbReference>
<organism evidence="2 3">
    <name type="scientific">Nocardia yunnanensis</name>
    <dbReference type="NCBI Taxonomy" id="2382165"/>
    <lineage>
        <taxon>Bacteria</taxon>
        <taxon>Bacillati</taxon>
        <taxon>Actinomycetota</taxon>
        <taxon>Actinomycetes</taxon>
        <taxon>Mycobacteriales</taxon>
        <taxon>Nocardiaceae</taxon>
        <taxon>Nocardia</taxon>
    </lineage>
</organism>
<keyword evidence="3" id="KW-1185">Reference proteome</keyword>
<feature type="transmembrane region" description="Helical" evidence="1">
    <location>
        <begin position="36"/>
        <end position="55"/>
    </location>
</feature>
<reference evidence="2 3" key="1">
    <citation type="submission" date="2018-09" db="EMBL/GenBank/DDBJ databases">
        <title>Nocardia yunnanensis sp. nov., an actinomycete isolated from a soil sample.</title>
        <authorList>
            <person name="Zhang J."/>
        </authorList>
    </citation>
    <scope>NUCLEOTIDE SEQUENCE [LARGE SCALE GENOMIC DNA]</scope>
    <source>
        <strain evidence="2 3">CFHS0054</strain>
    </source>
</reference>
<keyword evidence="1" id="KW-0472">Membrane</keyword>
<name>A0A386ZJC2_9NOCA</name>
<evidence type="ECO:0000256" key="1">
    <source>
        <dbReference type="SAM" id="Phobius"/>
    </source>
</evidence>
<sequence>MATLTVSRPRLVRTPPAIVARPLALVSKPLGTGVRAALGAGAMVLILAAMTAAFVSGAMPAVAGPTDPAPTLVKARAQLPAPAPAMTSLADRP</sequence>
<proteinExistence type="predicted"/>
<keyword evidence="1" id="KW-0812">Transmembrane</keyword>
<protein>
    <submittedName>
        <fullName evidence="2">Uncharacterized protein</fullName>
    </submittedName>
</protein>
<dbReference type="AlphaFoldDB" id="A0A386ZJC2"/>
<evidence type="ECO:0000313" key="3">
    <source>
        <dbReference type="Proteomes" id="UP000267164"/>
    </source>
</evidence>